<feature type="compositionally biased region" description="Basic residues" evidence="1">
    <location>
        <begin position="95"/>
        <end position="106"/>
    </location>
</feature>
<dbReference type="OrthoDB" id="29523at2759"/>
<dbReference type="InterPro" id="IPR050656">
    <property type="entry name" value="PINX1"/>
</dbReference>
<dbReference type="Proteomes" id="UP000230750">
    <property type="component" value="Unassembled WGS sequence"/>
</dbReference>
<dbReference type="PANTHER" id="PTHR23149:SF27">
    <property type="entry name" value="PIN2_TERF1-INTERACTING TELOMERASE INHIBITOR 1"/>
    <property type="match status" value="1"/>
</dbReference>
<dbReference type="GO" id="GO:0003676">
    <property type="term" value="F:nucleic acid binding"/>
    <property type="evidence" value="ECO:0007669"/>
    <property type="project" value="InterPro"/>
</dbReference>
<sequence length="238" mass="27293">MCFQDPNQFGRRLMERMGWSDGKGLGSKEDGEKDFVRVSVKGNTKGLGFNRNEEENWISHQDDFNDLLSQLHHEHSSQREEVSDNPKSIEEKSKNSRKRVHYKKFTRGKDLANRSVDDMNCILGKRSGSSTPQNLSAPTSDNEGDNHGVKTVTNTTSVQEYFAQKMRKMKEARRVNDDQARDSEMQADSPPDQEDGRKGVDSDVDEQKKRKKKKNKKKNKRKLDAAAQEESGGRCWRK</sequence>
<feature type="domain" description="G-patch" evidence="2">
    <location>
        <begin position="6"/>
        <end position="52"/>
    </location>
</feature>
<dbReference type="EMBL" id="MRZV01002202">
    <property type="protein sequence ID" value="PIK34357.1"/>
    <property type="molecule type" value="Genomic_DNA"/>
</dbReference>
<feature type="region of interest" description="Disordered" evidence="1">
    <location>
        <begin position="122"/>
        <end position="155"/>
    </location>
</feature>
<dbReference type="PROSITE" id="PS50174">
    <property type="entry name" value="G_PATCH"/>
    <property type="match status" value="1"/>
</dbReference>
<comment type="caution">
    <text evidence="3">The sequence shown here is derived from an EMBL/GenBank/DDBJ whole genome shotgun (WGS) entry which is preliminary data.</text>
</comment>
<evidence type="ECO:0000256" key="1">
    <source>
        <dbReference type="SAM" id="MobiDB-lite"/>
    </source>
</evidence>
<feature type="region of interest" description="Disordered" evidence="1">
    <location>
        <begin position="68"/>
        <end position="107"/>
    </location>
</feature>
<protein>
    <submittedName>
        <fullName evidence="3">Putative PIN2/TERF1-interacting telomerase inhibitor 1-like isoform X1</fullName>
    </submittedName>
</protein>
<dbReference type="GO" id="GO:0010521">
    <property type="term" value="F:telomerase inhibitor activity"/>
    <property type="evidence" value="ECO:0007669"/>
    <property type="project" value="TreeGrafter"/>
</dbReference>
<dbReference type="SMART" id="SM00443">
    <property type="entry name" value="G_patch"/>
    <property type="match status" value="1"/>
</dbReference>
<dbReference type="InterPro" id="IPR000467">
    <property type="entry name" value="G_patch_dom"/>
</dbReference>
<feature type="compositionally biased region" description="Polar residues" evidence="1">
    <location>
        <begin position="127"/>
        <end position="141"/>
    </location>
</feature>
<dbReference type="STRING" id="307972.A0A2G8JF26"/>
<feature type="compositionally biased region" description="Basic and acidic residues" evidence="1">
    <location>
        <begin position="172"/>
        <end position="184"/>
    </location>
</feature>
<dbReference type="AlphaFoldDB" id="A0A2G8JF26"/>
<dbReference type="Pfam" id="PF01585">
    <property type="entry name" value="G-patch"/>
    <property type="match status" value="1"/>
</dbReference>
<gene>
    <name evidence="3" type="ORF">BSL78_28820</name>
</gene>
<feature type="compositionally biased region" description="Basic residues" evidence="1">
    <location>
        <begin position="209"/>
        <end position="221"/>
    </location>
</feature>
<dbReference type="PANTHER" id="PTHR23149">
    <property type="entry name" value="G PATCH DOMAIN CONTAINING PROTEIN"/>
    <property type="match status" value="1"/>
</dbReference>
<keyword evidence="4" id="KW-1185">Reference proteome</keyword>
<organism evidence="3 4">
    <name type="scientific">Stichopus japonicus</name>
    <name type="common">Sea cucumber</name>
    <dbReference type="NCBI Taxonomy" id="307972"/>
    <lineage>
        <taxon>Eukaryota</taxon>
        <taxon>Metazoa</taxon>
        <taxon>Echinodermata</taxon>
        <taxon>Eleutherozoa</taxon>
        <taxon>Echinozoa</taxon>
        <taxon>Holothuroidea</taxon>
        <taxon>Aspidochirotacea</taxon>
        <taxon>Aspidochirotida</taxon>
        <taxon>Stichopodidae</taxon>
        <taxon>Apostichopus</taxon>
    </lineage>
</organism>
<reference evidence="3 4" key="1">
    <citation type="journal article" date="2017" name="PLoS Biol.">
        <title>The sea cucumber genome provides insights into morphological evolution and visceral regeneration.</title>
        <authorList>
            <person name="Zhang X."/>
            <person name="Sun L."/>
            <person name="Yuan J."/>
            <person name="Sun Y."/>
            <person name="Gao Y."/>
            <person name="Zhang L."/>
            <person name="Li S."/>
            <person name="Dai H."/>
            <person name="Hamel J.F."/>
            <person name="Liu C."/>
            <person name="Yu Y."/>
            <person name="Liu S."/>
            <person name="Lin W."/>
            <person name="Guo K."/>
            <person name="Jin S."/>
            <person name="Xu P."/>
            <person name="Storey K.B."/>
            <person name="Huan P."/>
            <person name="Zhang T."/>
            <person name="Zhou Y."/>
            <person name="Zhang J."/>
            <person name="Lin C."/>
            <person name="Li X."/>
            <person name="Xing L."/>
            <person name="Huo D."/>
            <person name="Sun M."/>
            <person name="Wang L."/>
            <person name="Mercier A."/>
            <person name="Li F."/>
            <person name="Yang H."/>
            <person name="Xiang J."/>
        </authorList>
    </citation>
    <scope>NUCLEOTIDE SEQUENCE [LARGE SCALE GENOMIC DNA]</scope>
    <source>
        <strain evidence="3">Shaxun</strain>
        <tissue evidence="3">Muscle</tissue>
    </source>
</reference>
<feature type="compositionally biased region" description="Basic and acidic residues" evidence="1">
    <location>
        <begin position="194"/>
        <end position="208"/>
    </location>
</feature>
<dbReference type="GO" id="GO:0005730">
    <property type="term" value="C:nucleolus"/>
    <property type="evidence" value="ECO:0007669"/>
    <property type="project" value="TreeGrafter"/>
</dbReference>
<proteinExistence type="predicted"/>
<evidence type="ECO:0000313" key="4">
    <source>
        <dbReference type="Proteomes" id="UP000230750"/>
    </source>
</evidence>
<feature type="compositionally biased region" description="Basic and acidic residues" evidence="1">
    <location>
        <begin position="71"/>
        <end position="94"/>
    </location>
</feature>
<accession>A0A2G8JF26</accession>
<feature type="region of interest" description="Disordered" evidence="1">
    <location>
        <begin position="1"/>
        <end position="32"/>
    </location>
</feature>
<evidence type="ECO:0000259" key="2">
    <source>
        <dbReference type="PROSITE" id="PS50174"/>
    </source>
</evidence>
<name>A0A2G8JF26_STIJA</name>
<evidence type="ECO:0000313" key="3">
    <source>
        <dbReference type="EMBL" id="PIK34357.1"/>
    </source>
</evidence>
<feature type="region of interest" description="Disordered" evidence="1">
    <location>
        <begin position="168"/>
        <end position="238"/>
    </location>
</feature>